<name>A0ABV6RNC2_9GAMM</name>
<feature type="compositionally biased region" description="Pro residues" evidence="1">
    <location>
        <begin position="130"/>
        <end position="145"/>
    </location>
</feature>
<gene>
    <name evidence="3" type="ORF">ACFFGH_10660</name>
</gene>
<comment type="caution">
    <text evidence="3">The sequence shown here is derived from an EMBL/GenBank/DDBJ whole genome shotgun (WGS) entry which is preliminary data.</text>
</comment>
<dbReference type="Proteomes" id="UP001589896">
    <property type="component" value="Unassembled WGS sequence"/>
</dbReference>
<dbReference type="EMBL" id="JBHLTG010000002">
    <property type="protein sequence ID" value="MFC0678301.1"/>
    <property type="molecule type" value="Genomic_DNA"/>
</dbReference>
<keyword evidence="4" id="KW-1185">Reference proteome</keyword>
<keyword evidence="2" id="KW-1133">Transmembrane helix</keyword>
<keyword evidence="2" id="KW-0812">Transmembrane</keyword>
<reference evidence="3 4" key="1">
    <citation type="submission" date="2024-09" db="EMBL/GenBank/DDBJ databases">
        <authorList>
            <person name="Sun Q."/>
            <person name="Mori K."/>
        </authorList>
    </citation>
    <scope>NUCLEOTIDE SEQUENCE [LARGE SCALE GENOMIC DNA]</scope>
    <source>
        <strain evidence="3 4">KCTC 23076</strain>
    </source>
</reference>
<evidence type="ECO:0000313" key="4">
    <source>
        <dbReference type="Proteomes" id="UP001589896"/>
    </source>
</evidence>
<evidence type="ECO:0000256" key="1">
    <source>
        <dbReference type="SAM" id="MobiDB-lite"/>
    </source>
</evidence>
<sequence>MFEPIDDIEWTADHRARTRDRLTRQVEKDTRRRRRNPWIFIVPSLVLVGAVVTGALALLLPVTNQNVVHCFARAEIRDDGSYPGGGVAFGNAGSDVIVAIEDAIAACTLLWQDGMLDPADEDGATGGNGTPPPPPNPDRNSPVPPELTVCVMRDGTAAVVPGDEEVCTRLGLARPLEG</sequence>
<proteinExistence type="predicted"/>
<evidence type="ECO:0000313" key="3">
    <source>
        <dbReference type="EMBL" id="MFC0678301.1"/>
    </source>
</evidence>
<keyword evidence="2" id="KW-0472">Membrane</keyword>
<feature type="region of interest" description="Disordered" evidence="1">
    <location>
        <begin position="117"/>
        <end position="147"/>
    </location>
</feature>
<accession>A0ABV6RNC2</accession>
<organism evidence="3 4">
    <name type="scientific">Lysobacter korlensis</name>
    <dbReference type="NCBI Taxonomy" id="553636"/>
    <lineage>
        <taxon>Bacteria</taxon>
        <taxon>Pseudomonadati</taxon>
        <taxon>Pseudomonadota</taxon>
        <taxon>Gammaproteobacteria</taxon>
        <taxon>Lysobacterales</taxon>
        <taxon>Lysobacteraceae</taxon>
        <taxon>Lysobacter</taxon>
    </lineage>
</organism>
<feature type="transmembrane region" description="Helical" evidence="2">
    <location>
        <begin position="38"/>
        <end position="60"/>
    </location>
</feature>
<evidence type="ECO:0000256" key="2">
    <source>
        <dbReference type="SAM" id="Phobius"/>
    </source>
</evidence>
<dbReference type="RefSeq" id="WP_386668027.1">
    <property type="nucleotide sequence ID" value="NZ_JBHLTG010000002.1"/>
</dbReference>
<protein>
    <submittedName>
        <fullName evidence="3">Uncharacterized protein</fullName>
    </submittedName>
</protein>